<feature type="region of interest" description="Disordered" evidence="1">
    <location>
        <begin position="73"/>
        <end position="104"/>
    </location>
</feature>
<evidence type="ECO:0000313" key="2">
    <source>
        <dbReference type="EMBL" id="CAL1681025.1"/>
    </source>
</evidence>
<dbReference type="EMBL" id="OZ034826">
    <property type="protein sequence ID" value="CAL1681025.1"/>
    <property type="molecule type" value="Genomic_DNA"/>
</dbReference>
<keyword evidence="3" id="KW-1185">Reference proteome</keyword>
<protein>
    <submittedName>
        <fullName evidence="2">Uncharacterized protein</fullName>
    </submittedName>
</protein>
<proteinExistence type="predicted"/>
<reference evidence="2" key="1">
    <citation type="submission" date="2024-04" db="EMBL/GenBank/DDBJ databases">
        <authorList>
            <consortium name="Molecular Ecology Group"/>
        </authorList>
    </citation>
    <scope>NUCLEOTIDE SEQUENCE</scope>
</reference>
<dbReference type="AlphaFoldDB" id="A0AAV2NL12"/>
<sequence>MVIRDERKKLEQEASTKILSQRKDENNESISDQAAGCIEDKIERERLERRQIDREDIDRNLAEHQAIEINQQARQKISKDYGRPNLEQPSLLLPQPTCQMTSKN</sequence>
<accession>A0AAV2NL12</accession>
<feature type="region of interest" description="Disordered" evidence="1">
    <location>
        <begin position="1"/>
        <end position="36"/>
    </location>
</feature>
<gene>
    <name evidence="2" type="ORF">LPLAT_LOCUS7187</name>
</gene>
<organism evidence="2 3">
    <name type="scientific">Lasius platythorax</name>
    <dbReference type="NCBI Taxonomy" id="488582"/>
    <lineage>
        <taxon>Eukaryota</taxon>
        <taxon>Metazoa</taxon>
        <taxon>Ecdysozoa</taxon>
        <taxon>Arthropoda</taxon>
        <taxon>Hexapoda</taxon>
        <taxon>Insecta</taxon>
        <taxon>Pterygota</taxon>
        <taxon>Neoptera</taxon>
        <taxon>Endopterygota</taxon>
        <taxon>Hymenoptera</taxon>
        <taxon>Apocrita</taxon>
        <taxon>Aculeata</taxon>
        <taxon>Formicoidea</taxon>
        <taxon>Formicidae</taxon>
        <taxon>Formicinae</taxon>
        <taxon>Lasius</taxon>
        <taxon>Lasius</taxon>
    </lineage>
</organism>
<dbReference type="Proteomes" id="UP001497644">
    <property type="component" value="Chromosome 3"/>
</dbReference>
<feature type="compositionally biased region" description="Basic and acidic residues" evidence="1">
    <location>
        <begin position="1"/>
        <end position="14"/>
    </location>
</feature>
<evidence type="ECO:0000313" key="3">
    <source>
        <dbReference type="Proteomes" id="UP001497644"/>
    </source>
</evidence>
<evidence type="ECO:0000256" key="1">
    <source>
        <dbReference type="SAM" id="MobiDB-lite"/>
    </source>
</evidence>
<name>A0AAV2NL12_9HYME</name>